<feature type="compositionally biased region" description="Polar residues" evidence="1">
    <location>
        <begin position="1143"/>
        <end position="1157"/>
    </location>
</feature>
<gene>
    <name evidence="2" type="ORF">C0Q70_21496</name>
</gene>
<feature type="compositionally biased region" description="Basic and acidic residues" evidence="1">
    <location>
        <begin position="1492"/>
        <end position="1516"/>
    </location>
</feature>
<feature type="compositionally biased region" description="Basic and acidic residues" evidence="1">
    <location>
        <begin position="808"/>
        <end position="817"/>
    </location>
</feature>
<feature type="compositionally biased region" description="Low complexity" evidence="1">
    <location>
        <begin position="2019"/>
        <end position="2039"/>
    </location>
</feature>
<sequence>MLHCRLCRSSLTAREPSRKIECKSRDTEIQKQSDLQSRNTPSPRDLIGQQHVQSRVCLLSRGQNGGIGTPENTNLRLNRRNPEKHPALTAPIACLPGKDARPLNACSAPLTKGRLKYAHTEFVEVSPTLPAAPPSKLRPSSCRVVSALTSIDGERTGRVRELRPRVLGSSFGGQPAPLPVCGTSRSMSTRLKLLQPDRLPLHPQQGSSASSSSSPSLPLSTVCQEIETGGGGKKSRLPERFSADHDGDLCYQVHRRLNPPRTPSTNGRSKLCKVSSLAKKEEFPTAGQRDKSAVSSEGITSQISTGSPGNLSFLSLPFPSSISTKSEASPHRNTSRHPSSSRSSYLTQDTRARWRLTSNIKKGSPSLVSRSISRENARRSSPLLPESSGPRPKINQGIAGIKKDTDLENHLLNLSCTKPAEHKASSAEHQFCSDGVVGKKARESSVCQSIKTGAELCETEISSSRGATVNVQTLTDFVSVELNLKEEENSKDFSARGEKVIELEGNDKNILKKYVKCGLSDCSLIAVEKGLVRHGGQKVTDSKRSCRIDRSVQELKAIVSPRVAAVTVKPALNTTTSPSVKTYRQIARHRPKQVKTVETENAIGQPLKSDVSQLPTSWRHAPSQHRLAEAETSIITGVDIRGPSAEDDHSSKSEKRATHRSESDAPGVDGHNSCLRYESRHEIPHTKGIPRSKAYKPSKRNEYRENTELDLSPSASSRAKILLRSPVAGSCLGHSDLLNEGAVTCNAAADHQRGGSGRRWVMSAEGKGSPSSQNKRQLLRRSSPGKTDKDGNGNEFFSRQSAANGTHDAARQKDRSFVPRVRKVNRTNQITPAGSSSYCLSQSRGAARTSNTSVTKVKVIDKTSQQVKENESRAAPLTAIALTAKCHQQSQTPEARASASSLETWSRLKCYNRGENNLVSISTEDNITHAQHLSETSHEQEVSDSSAGDPAITHRCVDGDAQSVSVSISMTKPSDVGQVYNLLSQKPKIIAASCIDTSTDHIKLNSGFETTEFVRRKTQQKLNAEARNDLQTTLAPELSVDRCSLSLSSELTQAKETDKVSAVLQSNNTDHIDTNRTYINTRGATVLSSFEDKLSLSLRKQSATNTKAKRISTEVHTADRVDYPGAVVNRQSRLPNARKHESTGTQPTNPLYSRQEGQTSTDVICLATSSAAEDAHAPFRRAAPLALAGRTKDEAGDGFCGQVPTISTEAAGPCNATLEPSTEEEEAGVRVSQRAGSVVTGEPRRTANTTQQTARRVPSLERLIAVGEKQQLASVVREVTVVRPVTLPPQARILPLTLPRMCAMTLFVTSRHASSRADVSITPHPYLQPPFQGFKQTETEGSLVASTQASQCYANTQLGCIATTTLTRDLTECVHCGTDRTEKNLTNTLCHQETSFETDFMSSPGLSESSEEDRSENAFNTAHPSNITFKRKFDVKRLFRGPDDESYFKTVSRLRQVGALIQGVTHLSTSPRVRRSCLSSCLPIRTKVVPSSEDRGVQQEDKSANDRTAIEKRAVERSALAKQRARRPRSREENTIIGLGHRQPPPPLPPQGRDNIPSSIPAITSRVANSRSSSPPPSHVSPSEATTATVAAAAGAAELATTASLQQPGLCLSPSVPQPLASPGSTEPDRREARAWLETDERRLRSISTGEKVGEQKCILSRESGMEQDSQLQQLQQFPPQIAETDGVQSVGNGGPCSPAGQDNLDITEVGDGQWATNQGISYLLASNAVDNVADDSIHETVVYSEYSRDAGLESSESSNIDLCTQNLVSSNTSDTDTRIPLTRLTLGNNSVEFDVAGGCNMIGNSGRTIPLRSASHYFDGAGSASVLAATCQTDDTCSAAIDSHVRRASSRDTSAIATPALVRPRSATHLAAEEFQPSRSARRLKDDAAGNGNKSRKQTSLTAGRAKEENFQQGAKKEESTERLTDEVKGKNSSSSSDSIRLQEHQQQRQQVHVIAKLGIRGRRSGGVGGGSNGGESFSRGGGKSHGKGKSFSPELSQPKTSRDAPSYAGSVSETLEGSGAANRKSGSSSSRTKSLKTAAERISECSEKGPTFSPPATSSPAKRESRWNRKEVVGVKEKKEGRIIAGGKTGKGKPVAKTETSTKELFERRVKALEEDRSEDKECRQRSDSGDNHSEKTPRWCSECVKETGGQKVNELPEQHSGENISPVNEDVPGTPVSAADAQDERVKDRSQISQYSTVDAGKGDGYDIEQAAYATALSAPCSLLSCVTTKPALAFDGCLTLPTSPSRESALTVADKSVAVAHTLVVEGFCENSDNADVENGNDSDLKDKFNDVRPNLGHSCSDGSLDRREHPAGLRQLSCRPCMSSTASDSVLLLEGIEPGSISHGFSLNAADTVESDGVTVTVIKGENINNESTPRVNSASVTSTRQTSNQERTKDRKVFSYPSTKSSDRTLKDQTKRKGTTHVIKNASGSVLTHDNRCRTISGSSVNPDTLTKERSSGGSPAKKKRLVEEKVKTAQLSSFTPTIFNVHREDSANGKHSNERRFDEANEGTALSEASSVTVAQYSSVQMSDNRHAYVGSKTDGVVANLPLNFTEAPVTDNIFISSLSADSSQASRAGTVSHTWNPRKTNVFPGTRLMLANTLFIDGDSEPACTIRACESDSVIKGRGNNQPSSPLKETARGRNVASNTRQSPSALPRTETGIDKLTEGTNFDRESGYNNTATTRTDCSHQQFD</sequence>
<name>A0A2T7NCP6_POMCA</name>
<evidence type="ECO:0000256" key="1">
    <source>
        <dbReference type="SAM" id="MobiDB-lite"/>
    </source>
</evidence>
<comment type="caution">
    <text evidence="2">The sequence shown here is derived from an EMBL/GenBank/DDBJ whole genome shotgun (WGS) entry which is preliminary data.</text>
</comment>
<feature type="compositionally biased region" description="Basic and acidic residues" evidence="1">
    <location>
        <begin position="644"/>
        <end position="663"/>
    </location>
</feature>
<feature type="region of interest" description="Disordered" evidence="1">
    <location>
        <begin position="1130"/>
        <end position="1157"/>
    </location>
</feature>
<proteinExistence type="predicted"/>
<feature type="compositionally biased region" description="Basic and acidic residues" evidence="1">
    <location>
        <begin position="17"/>
        <end position="31"/>
    </location>
</feature>
<feature type="region of interest" description="Disordered" evidence="1">
    <location>
        <begin position="1489"/>
        <end position="1587"/>
    </location>
</feature>
<feature type="compositionally biased region" description="Low complexity" evidence="1">
    <location>
        <begin position="207"/>
        <end position="220"/>
    </location>
</feature>
<dbReference type="EMBL" id="PZQS01000014">
    <property type="protein sequence ID" value="PVD18937.1"/>
    <property type="molecule type" value="Genomic_DNA"/>
</dbReference>
<feature type="region of interest" description="Disordered" evidence="1">
    <location>
        <begin position="1875"/>
        <end position="2194"/>
    </location>
</feature>
<feature type="region of interest" description="Disordered" evidence="1">
    <location>
        <begin position="2626"/>
        <end position="2697"/>
    </location>
</feature>
<feature type="region of interest" description="Disordered" evidence="1">
    <location>
        <begin position="749"/>
        <end position="852"/>
    </location>
</feature>
<evidence type="ECO:0000313" key="2">
    <source>
        <dbReference type="EMBL" id="PVD18937.1"/>
    </source>
</evidence>
<feature type="compositionally biased region" description="Polar residues" evidence="1">
    <location>
        <begin position="32"/>
        <end position="42"/>
    </location>
</feature>
<feature type="compositionally biased region" description="Polar residues" evidence="1">
    <location>
        <begin position="795"/>
        <end position="804"/>
    </location>
</feature>
<feature type="region of interest" description="Disordered" evidence="1">
    <location>
        <begin position="1220"/>
        <end position="1255"/>
    </location>
</feature>
<organism evidence="2 3">
    <name type="scientific">Pomacea canaliculata</name>
    <name type="common">Golden apple snail</name>
    <dbReference type="NCBI Taxonomy" id="400727"/>
    <lineage>
        <taxon>Eukaryota</taxon>
        <taxon>Metazoa</taxon>
        <taxon>Spiralia</taxon>
        <taxon>Lophotrochozoa</taxon>
        <taxon>Mollusca</taxon>
        <taxon>Gastropoda</taxon>
        <taxon>Caenogastropoda</taxon>
        <taxon>Architaenioglossa</taxon>
        <taxon>Ampullarioidea</taxon>
        <taxon>Ampullariidae</taxon>
        <taxon>Pomacea</taxon>
    </lineage>
</organism>
<feature type="region of interest" description="Disordered" evidence="1">
    <location>
        <begin position="17"/>
        <end position="49"/>
    </location>
</feature>
<feature type="region of interest" description="Disordered" evidence="1">
    <location>
        <begin position="280"/>
        <end position="310"/>
    </location>
</feature>
<feature type="compositionally biased region" description="Low complexity" evidence="1">
    <location>
        <begin position="2052"/>
        <end position="2062"/>
    </location>
</feature>
<dbReference type="Proteomes" id="UP000245119">
    <property type="component" value="Linkage Group LG14"/>
</dbReference>
<reference evidence="2 3" key="1">
    <citation type="submission" date="2018-04" db="EMBL/GenBank/DDBJ databases">
        <title>The genome of golden apple snail Pomacea canaliculata provides insight into stress tolerance and invasive adaptation.</title>
        <authorList>
            <person name="Liu C."/>
            <person name="Liu B."/>
            <person name="Ren Y."/>
            <person name="Zhang Y."/>
            <person name="Wang H."/>
            <person name="Li S."/>
            <person name="Jiang F."/>
            <person name="Yin L."/>
            <person name="Zhang G."/>
            <person name="Qian W."/>
            <person name="Fan W."/>
        </authorList>
    </citation>
    <scope>NUCLEOTIDE SEQUENCE [LARGE SCALE GENOMIC DNA]</scope>
    <source>
        <strain evidence="2">SZHN2017</strain>
        <tissue evidence="2">Muscle</tissue>
    </source>
</reference>
<feature type="compositionally biased region" description="Polar residues" evidence="1">
    <location>
        <begin position="2432"/>
        <end position="2455"/>
    </location>
</feature>
<feature type="region of interest" description="Disordered" evidence="1">
    <location>
        <begin position="1400"/>
        <end position="1422"/>
    </location>
</feature>
<feature type="compositionally biased region" description="Basic and acidic residues" evidence="1">
    <location>
        <begin position="2040"/>
        <end position="2049"/>
    </location>
</feature>
<feature type="region of interest" description="Disordered" evidence="1">
    <location>
        <begin position="199"/>
        <end position="220"/>
    </location>
</feature>
<feature type="compositionally biased region" description="Polar residues" evidence="1">
    <location>
        <begin position="293"/>
        <end position="305"/>
    </location>
</feature>
<feature type="compositionally biased region" description="Polar residues" evidence="1">
    <location>
        <begin position="1556"/>
        <end position="1569"/>
    </location>
</feature>
<feature type="compositionally biased region" description="Basic and acidic residues" evidence="1">
    <location>
        <begin position="2493"/>
        <end position="2510"/>
    </location>
</feature>
<feature type="region of interest" description="Disordered" evidence="1">
    <location>
        <begin position="2370"/>
        <end position="2473"/>
    </location>
</feature>
<feature type="compositionally biased region" description="Polar residues" evidence="1">
    <location>
        <begin position="2680"/>
        <end position="2697"/>
    </location>
</feature>
<feature type="compositionally biased region" description="Basic and acidic residues" evidence="1">
    <location>
        <begin position="2102"/>
        <end position="2140"/>
    </location>
</feature>
<feature type="compositionally biased region" description="Polar residues" evidence="1">
    <location>
        <begin position="2372"/>
        <end position="2395"/>
    </location>
</feature>
<feature type="compositionally biased region" description="Basic and acidic residues" evidence="1">
    <location>
        <begin position="2664"/>
        <end position="2679"/>
    </location>
</feature>
<feature type="compositionally biased region" description="Basic and acidic residues" evidence="1">
    <location>
        <begin position="1906"/>
        <end position="1931"/>
    </location>
</feature>
<feature type="region of interest" description="Disordered" evidence="1">
    <location>
        <begin position="322"/>
        <end position="394"/>
    </location>
</feature>
<feature type="compositionally biased region" description="Low complexity" evidence="1">
    <location>
        <begin position="1246"/>
        <end position="1255"/>
    </location>
</feature>
<feature type="compositionally biased region" description="Gly residues" evidence="1">
    <location>
        <begin position="1966"/>
        <end position="1983"/>
    </location>
</feature>
<feature type="region of interest" description="Disordered" evidence="1">
    <location>
        <begin position="610"/>
        <end position="716"/>
    </location>
</feature>
<feature type="region of interest" description="Disordered" evidence="1">
    <location>
        <begin position="1610"/>
        <end position="1632"/>
    </location>
</feature>
<feature type="compositionally biased region" description="Basic and acidic residues" evidence="1">
    <location>
        <begin position="2411"/>
        <end position="2421"/>
    </location>
</feature>
<feature type="compositionally biased region" description="Polar residues" evidence="1">
    <location>
        <begin position="356"/>
        <end position="371"/>
    </location>
</feature>
<feature type="compositionally biased region" description="Basic and acidic residues" evidence="1">
    <location>
        <begin position="2063"/>
        <end position="2084"/>
    </location>
</feature>
<protein>
    <submittedName>
        <fullName evidence="2">Uncharacterized protein</fullName>
    </submittedName>
</protein>
<feature type="compositionally biased region" description="Basic and acidic residues" evidence="1">
    <location>
        <begin position="280"/>
        <end position="292"/>
    </location>
</feature>
<feature type="region of interest" description="Disordered" evidence="1">
    <location>
        <begin position="2493"/>
        <end position="2515"/>
    </location>
</feature>
<evidence type="ECO:0000313" key="3">
    <source>
        <dbReference type="Proteomes" id="UP000245119"/>
    </source>
</evidence>
<feature type="compositionally biased region" description="Polar residues" evidence="1">
    <location>
        <begin position="826"/>
        <end position="852"/>
    </location>
</feature>
<feature type="compositionally biased region" description="Polar residues" evidence="1">
    <location>
        <begin position="2648"/>
        <end position="2657"/>
    </location>
</feature>
<feature type="compositionally biased region" description="Basic residues" evidence="1">
    <location>
        <begin position="688"/>
        <end position="698"/>
    </location>
</feature>
<accession>A0A2T7NCP6</accession>
<keyword evidence="3" id="KW-1185">Reference proteome</keyword>